<evidence type="ECO:0000313" key="1">
    <source>
        <dbReference type="EMBL" id="KAH7851969.1"/>
    </source>
</evidence>
<dbReference type="EMBL" id="CM037158">
    <property type="protein sequence ID" value="KAH7851969.1"/>
    <property type="molecule type" value="Genomic_DNA"/>
</dbReference>
<organism evidence="1 2">
    <name type="scientific">Vaccinium darrowii</name>
    <dbReference type="NCBI Taxonomy" id="229202"/>
    <lineage>
        <taxon>Eukaryota</taxon>
        <taxon>Viridiplantae</taxon>
        <taxon>Streptophyta</taxon>
        <taxon>Embryophyta</taxon>
        <taxon>Tracheophyta</taxon>
        <taxon>Spermatophyta</taxon>
        <taxon>Magnoliopsida</taxon>
        <taxon>eudicotyledons</taxon>
        <taxon>Gunneridae</taxon>
        <taxon>Pentapetalae</taxon>
        <taxon>asterids</taxon>
        <taxon>Ericales</taxon>
        <taxon>Ericaceae</taxon>
        <taxon>Vaccinioideae</taxon>
        <taxon>Vaccinieae</taxon>
        <taxon>Vaccinium</taxon>
    </lineage>
</organism>
<comment type="caution">
    <text evidence="1">The sequence shown here is derived from an EMBL/GenBank/DDBJ whole genome shotgun (WGS) entry which is preliminary data.</text>
</comment>
<proteinExistence type="predicted"/>
<dbReference type="Proteomes" id="UP000828048">
    <property type="component" value="Chromosome 8"/>
</dbReference>
<evidence type="ECO:0000313" key="2">
    <source>
        <dbReference type="Proteomes" id="UP000828048"/>
    </source>
</evidence>
<sequence length="157" mass="18327">MEVEGFPVWKKSPLIPAKAMEVEGFSENRLVAEDVDAYRSRKLQHSSLVARNGVVDFILYNSFPRKCKLSSSCCYRHVQDVEKLPFRCQKRKQYTPRVLAYYGLQKPPYKLDALEPYMSQRTLEVHWGEHHRGYLEGPNNLQRATNCMGTLWMNLSK</sequence>
<name>A0ACB7YFN3_9ERIC</name>
<protein>
    <submittedName>
        <fullName evidence="1">Uncharacterized protein</fullName>
    </submittedName>
</protein>
<keyword evidence="2" id="KW-1185">Reference proteome</keyword>
<gene>
    <name evidence="1" type="ORF">Vadar_018991</name>
</gene>
<reference evidence="1 2" key="1">
    <citation type="journal article" date="2021" name="Hortic Res">
        <title>High-quality reference genome and annotation aids understanding of berry development for evergreen blueberry (Vaccinium darrowii).</title>
        <authorList>
            <person name="Yu J."/>
            <person name="Hulse-Kemp A.M."/>
            <person name="Babiker E."/>
            <person name="Staton M."/>
        </authorList>
    </citation>
    <scope>NUCLEOTIDE SEQUENCE [LARGE SCALE GENOMIC DNA]</scope>
    <source>
        <strain evidence="2">cv. NJ 8807/NJ 8810</strain>
        <tissue evidence="1">Young leaf</tissue>
    </source>
</reference>
<accession>A0ACB7YFN3</accession>